<dbReference type="EMBL" id="GBRH01189771">
    <property type="protein sequence ID" value="JAE08125.1"/>
    <property type="molecule type" value="Transcribed_RNA"/>
</dbReference>
<organism evidence="1">
    <name type="scientific">Arundo donax</name>
    <name type="common">Giant reed</name>
    <name type="synonym">Donax arundinaceus</name>
    <dbReference type="NCBI Taxonomy" id="35708"/>
    <lineage>
        <taxon>Eukaryota</taxon>
        <taxon>Viridiplantae</taxon>
        <taxon>Streptophyta</taxon>
        <taxon>Embryophyta</taxon>
        <taxon>Tracheophyta</taxon>
        <taxon>Spermatophyta</taxon>
        <taxon>Magnoliopsida</taxon>
        <taxon>Liliopsida</taxon>
        <taxon>Poales</taxon>
        <taxon>Poaceae</taxon>
        <taxon>PACMAD clade</taxon>
        <taxon>Arundinoideae</taxon>
        <taxon>Arundineae</taxon>
        <taxon>Arundo</taxon>
    </lineage>
</organism>
<name>A0A0A9F569_ARUDO</name>
<reference evidence="1" key="2">
    <citation type="journal article" date="2015" name="Data Brief">
        <title>Shoot transcriptome of the giant reed, Arundo donax.</title>
        <authorList>
            <person name="Barrero R.A."/>
            <person name="Guerrero F.D."/>
            <person name="Moolhuijzen P."/>
            <person name="Goolsby J.A."/>
            <person name="Tidwell J."/>
            <person name="Bellgard S.E."/>
            <person name="Bellgard M.I."/>
        </authorList>
    </citation>
    <scope>NUCLEOTIDE SEQUENCE</scope>
    <source>
        <tissue evidence="1">Shoot tissue taken approximately 20 cm above the soil surface</tissue>
    </source>
</reference>
<accession>A0A0A9F569</accession>
<dbReference type="AlphaFoldDB" id="A0A0A9F569"/>
<sequence>MNEKRQHEATNTRPIIGIMNIDYIPCTSLVVYSFSYIYRYCCNEITLVIHWGYCTGQHL</sequence>
<reference evidence="1" key="1">
    <citation type="submission" date="2014-09" db="EMBL/GenBank/DDBJ databases">
        <authorList>
            <person name="Magalhaes I.L.F."/>
            <person name="Oliveira U."/>
            <person name="Santos F.R."/>
            <person name="Vidigal T.H.D.A."/>
            <person name="Brescovit A.D."/>
            <person name="Santos A.J."/>
        </authorList>
    </citation>
    <scope>NUCLEOTIDE SEQUENCE</scope>
    <source>
        <tissue evidence="1">Shoot tissue taken approximately 20 cm above the soil surface</tissue>
    </source>
</reference>
<protein>
    <submittedName>
        <fullName evidence="1">Uncharacterized protein</fullName>
    </submittedName>
</protein>
<evidence type="ECO:0000313" key="1">
    <source>
        <dbReference type="EMBL" id="JAE08125.1"/>
    </source>
</evidence>
<proteinExistence type="predicted"/>